<feature type="region of interest" description="Disordered" evidence="1">
    <location>
        <begin position="148"/>
        <end position="348"/>
    </location>
</feature>
<dbReference type="Ensembl" id="ENSFHET00000032543.1">
    <property type="protein sequence ID" value="ENSFHEP00000013795.1"/>
    <property type="gene ID" value="ENSFHEG00000015316.1"/>
</dbReference>
<dbReference type="PANTHER" id="PTHR17271">
    <property type="entry name" value="PLECKSTRIN HOMOLOGY PH DOMAIN-CONTAINING PROTEIN"/>
    <property type="match status" value="1"/>
</dbReference>
<proteinExistence type="predicted"/>
<dbReference type="PROSITE" id="PS50003">
    <property type="entry name" value="PH_DOMAIN"/>
    <property type="match status" value="1"/>
</dbReference>
<reference evidence="3" key="1">
    <citation type="submission" date="2025-08" db="UniProtKB">
        <authorList>
            <consortium name="Ensembl"/>
        </authorList>
    </citation>
    <scope>IDENTIFICATION</scope>
</reference>
<feature type="domain" description="PH" evidence="2">
    <location>
        <begin position="39"/>
        <end position="146"/>
    </location>
</feature>
<dbReference type="PANTHER" id="PTHR17271:SF1">
    <property type="entry name" value="PROTEIN OUTSPREAD"/>
    <property type="match status" value="1"/>
</dbReference>
<keyword evidence="4" id="KW-1185">Reference proteome</keyword>
<dbReference type="STRING" id="8078.ENSFHEP00000013795"/>
<evidence type="ECO:0000256" key="1">
    <source>
        <dbReference type="SAM" id="MobiDB-lite"/>
    </source>
</evidence>
<feature type="compositionally biased region" description="Basic and acidic residues" evidence="1">
    <location>
        <begin position="275"/>
        <end position="286"/>
    </location>
</feature>
<protein>
    <recommendedName>
        <fullName evidence="2">PH domain-containing protein</fullName>
    </recommendedName>
</protein>
<evidence type="ECO:0000313" key="3">
    <source>
        <dbReference type="Ensembl" id="ENSFHEP00000013795.1"/>
    </source>
</evidence>
<reference evidence="3" key="2">
    <citation type="submission" date="2025-09" db="UniProtKB">
        <authorList>
            <consortium name="Ensembl"/>
        </authorList>
    </citation>
    <scope>IDENTIFICATION</scope>
</reference>
<sequence length="348" mass="38011">MSGSCNNFQLNMYTKSKCQNCFKSREAHSLSDSDREQARPVYAGWLCLAPVGTDFDNPMQRSRKWQRRFFILYEHGSLTYALDELPSTLPQGTVNMNLCANVTDAEHRTGQRNALCIAAPPQEIFIRGETKEIINGWSERFAVYLGTSKQNQKKKRKVDPVANQDPSPAKMAATGQSSPASEAGSADSHRWQEERRAAGPDVTPVWTVTTSDPPGPEWTSAGNPPSHACQASGGSLTSDIGGRSRDSAAAGRYDPLTRSGSGHTLANGQNQTPDRSLDRSGEKRPGSESTTRALRGGAAVPRQGRTEARTTGREKLLSAGDRSQLNVPRPQRRSKSLDRRTSDTAMTF</sequence>
<dbReference type="InterPro" id="IPR052223">
    <property type="entry name" value="Actin_Cytoskeleton_Reg"/>
</dbReference>
<dbReference type="Proteomes" id="UP000265000">
    <property type="component" value="Unplaced"/>
</dbReference>
<evidence type="ECO:0000259" key="2">
    <source>
        <dbReference type="PROSITE" id="PS50003"/>
    </source>
</evidence>
<organism evidence="3 4">
    <name type="scientific">Fundulus heteroclitus</name>
    <name type="common">Killifish</name>
    <name type="synonym">Mummichog</name>
    <dbReference type="NCBI Taxonomy" id="8078"/>
    <lineage>
        <taxon>Eukaryota</taxon>
        <taxon>Metazoa</taxon>
        <taxon>Chordata</taxon>
        <taxon>Craniata</taxon>
        <taxon>Vertebrata</taxon>
        <taxon>Euteleostomi</taxon>
        <taxon>Actinopterygii</taxon>
        <taxon>Neopterygii</taxon>
        <taxon>Teleostei</taxon>
        <taxon>Neoteleostei</taxon>
        <taxon>Acanthomorphata</taxon>
        <taxon>Ovalentaria</taxon>
        <taxon>Atherinomorphae</taxon>
        <taxon>Cyprinodontiformes</taxon>
        <taxon>Fundulidae</taxon>
        <taxon>Fundulus</taxon>
    </lineage>
</organism>
<name>A0A3Q2TDW9_FUNHE</name>
<dbReference type="SUPFAM" id="SSF50729">
    <property type="entry name" value="PH domain-like"/>
    <property type="match status" value="1"/>
</dbReference>
<dbReference type="SMART" id="SM00233">
    <property type="entry name" value="PH"/>
    <property type="match status" value="1"/>
</dbReference>
<feature type="compositionally biased region" description="Basic and acidic residues" evidence="1">
    <location>
        <begin position="304"/>
        <end position="316"/>
    </location>
</feature>
<evidence type="ECO:0000313" key="4">
    <source>
        <dbReference type="Proteomes" id="UP000265000"/>
    </source>
</evidence>
<dbReference type="GO" id="GO:0051015">
    <property type="term" value="F:actin filament binding"/>
    <property type="evidence" value="ECO:0007669"/>
    <property type="project" value="TreeGrafter"/>
</dbReference>
<accession>A0A3Q2TDW9</accession>
<dbReference type="InterPro" id="IPR011993">
    <property type="entry name" value="PH-like_dom_sf"/>
</dbReference>
<feature type="compositionally biased region" description="Basic and acidic residues" evidence="1">
    <location>
        <begin position="187"/>
        <end position="198"/>
    </location>
</feature>
<dbReference type="GeneTree" id="ENSGT00940000164958"/>
<feature type="compositionally biased region" description="Polar residues" evidence="1">
    <location>
        <begin position="258"/>
        <end position="274"/>
    </location>
</feature>
<dbReference type="GO" id="GO:0015629">
    <property type="term" value="C:actin cytoskeleton"/>
    <property type="evidence" value="ECO:0007669"/>
    <property type="project" value="TreeGrafter"/>
</dbReference>
<dbReference type="InterPro" id="IPR001849">
    <property type="entry name" value="PH_domain"/>
</dbReference>
<dbReference type="AlphaFoldDB" id="A0A3Q2TDW9"/>
<dbReference type="Gene3D" id="2.30.29.30">
    <property type="entry name" value="Pleckstrin-homology domain (PH domain)/Phosphotyrosine-binding domain (PTB)"/>
    <property type="match status" value="1"/>
</dbReference>